<evidence type="ECO:0000313" key="2">
    <source>
        <dbReference type="Proteomes" id="UP000276133"/>
    </source>
</evidence>
<dbReference type="AlphaFoldDB" id="A0A3M7RDP7"/>
<evidence type="ECO:0000313" key="1">
    <source>
        <dbReference type="EMBL" id="RNA21650.1"/>
    </source>
</evidence>
<gene>
    <name evidence="1" type="ORF">BpHYR1_040821</name>
</gene>
<dbReference type="Proteomes" id="UP000276133">
    <property type="component" value="Unassembled WGS sequence"/>
</dbReference>
<reference evidence="1 2" key="1">
    <citation type="journal article" date="2018" name="Sci. Rep.">
        <title>Genomic signatures of local adaptation to the degree of environmental predictability in rotifers.</title>
        <authorList>
            <person name="Franch-Gras L."/>
            <person name="Hahn C."/>
            <person name="Garcia-Roger E.M."/>
            <person name="Carmona M.J."/>
            <person name="Serra M."/>
            <person name="Gomez A."/>
        </authorList>
    </citation>
    <scope>NUCLEOTIDE SEQUENCE [LARGE SCALE GENOMIC DNA]</scope>
    <source>
        <strain evidence="1">HYR1</strain>
    </source>
</reference>
<sequence>MTDLVSKDVCGGNVSNKAHFISNDLMENTIIFKIVLVFGHPPVRPVCFGLVSRLDKKYVEQFLTFYVILVYHQKDFFYQQIVMFGIKKISPEKLKIIEKKFVLNKIINTEDDWVYKQ</sequence>
<organism evidence="1 2">
    <name type="scientific">Brachionus plicatilis</name>
    <name type="common">Marine rotifer</name>
    <name type="synonym">Brachionus muelleri</name>
    <dbReference type="NCBI Taxonomy" id="10195"/>
    <lineage>
        <taxon>Eukaryota</taxon>
        <taxon>Metazoa</taxon>
        <taxon>Spiralia</taxon>
        <taxon>Gnathifera</taxon>
        <taxon>Rotifera</taxon>
        <taxon>Eurotatoria</taxon>
        <taxon>Monogononta</taxon>
        <taxon>Pseudotrocha</taxon>
        <taxon>Ploima</taxon>
        <taxon>Brachionidae</taxon>
        <taxon>Brachionus</taxon>
    </lineage>
</organism>
<proteinExistence type="predicted"/>
<comment type="caution">
    <text evidence="1">The sequence shown here is derived from an EMBL/GenBank/DDBJ whole genome shotgun (WGS) entry which is preliminary data.</text>
</comment>
<keyword evidence="2" id="KW-1185">Reference proteome</keyword>
<dbReference type="EMBL" id="REGN01003633">
    <property type="protein sequence ID" value="RNA21650.1"/>
    <property type="molecule type" value="Genomic_DNA"/>
</dbReference>
<name>A0A3M7RDP7_BRAPC</name>
<protein>
    <submittedName>
        <fullName evidence="1">Uncharacterized protein</fullName>
    </submittedName>
</protein>
<accession>A0A3M7RDP7</accession>